<feature type="compositionally biased region" description="Low complexity" evidence="2">
    <location>
        <begin position="23"/>
        <end position="38"/>
    </location>
</feature>
<name>A0ABM3N344_GALME</name>
<reference evidence="4" key="1">
    <citation type="submission" date="2025-08" db="UniProtKB">
        <authorList>
            <consortium name="RefSeq"/>
        </authorList>
    </citation>
    <scope>IDENTIFICATION</scope>
    <source>
        <tissue evidence="4">Whole larvae</tissue>
    </source>
</reference>
<evidence type="ECO:0000313" key="4">
    <source>
        <dbReference type="RefSeq" id="XP_052758001.1"/>
    </source>
</evidence>
<dbReference type="Proteomes" id="UP001652740">
    <property type="component" value="Unplaced"/>
</dbReference>
<feature type="region of interest" description="Disordered" evidence="2">
    <location>
        <begin position="1"/>
        <end position="38"/>
    </location>
</feature>
<sequence length="110" mass="12701">MAQQEHARVRRLPQESSILSPATSDSTTSVSNTSLSSSISRFRNDFEELKCKMKIFGESLNLCRCIADDFRSKLTQMERRLENLERRHRLWRVSSLVDDNEMVTPPQAAK</sequence>
<keyword evidence="1" id="KW-0175">Coiled coil</keyword>
<evidence type="ECO:0000313" key="3">
    <source>
        <dbReference type="Proteomes" id="UP001652740"/>
    </source>
</evidence>
<organism evidence="3 4">
    <name type="scientific">Galleria mellonella</name>
    <name type="common">Greater wax moth</name>
    <dbReference type="NCBI Taxonomy" id="7137"/>
    <lineage>
        <taxon>Eukaryota</taxon>
        <taxon>Metazoa</taxon>
        <taxon>Ecdysozoa</taxon>
        <taxon>Arthropoda</taxon>
        <taxon>Hexapoda</taxon>
        <taxon>Insecta</taxon>
        <taxon>Pterygota</taxon>
        <taxon>Neoptera</taxon>
        <taxon>Endopterygota</taxon>
        <taxon>Lepidoptera</taxon>
        <taxon>Glossata</taxon>
        <taxon>Ditrysia</taxon>
        <taxon>Pyraloidea</taxon>
        <taxon>Pyralidae</taxon>
        <taxon>Galleriinae</taxon>
        <taxon>Galleria</taxon>
    </lineage>
</organism>
<proteinExistence type="predicted"/>
<evidence type="ECO:0000256" key="1">
    <source>
        <dbReference type="SAM" id="Coils"/>
    </source>
</evidence>
<evidence type="ECO:0000256" key="2">
    <source>
        <dbReference type="SAM" id="MobiDB-lite"/>
    </source>
</evidence>
<protein>
    <submittedName>
        <fullName evidence="4">Uncharacterized protein LOC128202279</fullName>
    </submittedName>
</protein>
<dbReference type="RefSeq" id="XP_052758001.1">
    <property type="nucleotide sequence ID" value="XM_052902041.1"/>
</dbReference>
<accession>A0ABM3N344</accession>
<gene>
    <name evidence="4" type="primary">LOC128202279</name>
</gene>
<dbReference type="GeneID" id="128202279"/>
<feature type="coiled-coil region" evidence="1">
    <location>
        <begin position="67"/>
        <end position="94"/>
    </location>
</feature>
<keyword evidence="3" id="KW-1185">Reference proteome</keyword>